<keyword evidence="2" id="KW-1185">Reference proteome</keyword>
<dbReference type="Gene3D" id="3.90.1750.10">
    <property type="entry name" value="Hect, E3 ligase catalytic domains"/>
    <property type="match status" value="1"/>
</dbReference>
<evidence type="ECO:0000313" key="2">
    <source>
        <dbReference type="Proteomes" id="UP001314229"/>
    </source>
</evidence>
<evidence type="ECO:0000313" key="1">
    <source>
        <dbReference type="EMBL" id="CAK6964434.1"/>
    </source>
</evidence>
<dbReference type="SUPFAM" id="SSF56204">
    <property type="entry name" value="Hect, E3 ligase catalytic domain"/>
    <property type="match status" value="1"/>
</dbReference>
<proteinExistence type="predicted"/>
<dbReference type="AlphaFoldDB" id="A0AAV1NXZ1"/>
<dbReference type="InterPro" id="IPR035983">
    <property type="entry name" value="Hect_E3_ubiquitin_ligase"/>
</dbReference>
<accession>A0AAV1NXZ1</accession>
<dbReference type="Proteomes" id="UP001314229">
    <property type="component" value="Unassembled WGS sequence"/>
</dbReference>
<name>A0AAV1NXZ1_SCOSC</name>
<dbReference type="GO" id="GO:0004842">
    <property type="term" value="F:ubiquitin-protein transferase activity"/>
    <property type="evidence" value="ECO:0007669"/>
    <property type="project" value="InterPro"/>
</dbReference>
<reference evidence="1 2" key="1">
    <citation type="submission" date="2024-01" db="EMBL/GenBank/DDBJ databases">
        <authorList>
            <person name="Alioto T."/>
            <person name="Alioto T."/>
            <person name="Gomez Garrido J."/>
        </authorList>
    </citation>
    <scope>NUCLEOTIDE SEQUENCE [LARGE SCALE GENOMIC DNA]</scope>
</reference>
<comment type="caution">
    <text evidence="1">The sequence shown here is derived from an EMBL/GenBank/DDBJ whole genome shotgun (WGS) entry which is preliminary data.</text>
</comment>
<sequence>MKSRKIESCVIHLECSKSKVKVWQVEEAMQERSLAGRLNWDGFILAIMNTDKTSGPPTTGSLGCIIATGGDTHTARWTDHWNHWNSCNPAIEKTCTSQKQDTTSSDHADFHPSISSLDNIFEVIDLTSVVPNDSQTEPQHIFHETFEDVPELQEADTVVWDSEDDLGTADDETVVITWNYVNNEDVTQSAELNGVPTQDLFPSSSANGLPTLHAQLIHEEEEQVAQQDSELNFSPEDQTFMNQLSQPASAGSIRNPVSPQRVSIHRIKVVEDLLAVFMDSNIINLTLKMDFVNEKAIDDAGVSREVSTAFWEQFLEQCEGETERVPRLRPDFCEAEWQAVGRIWAKGLLDHGVMPVRLSKAFILACIHGLHSVDVDILMTSFLTTLLLLRDQLLRKLSKLKLSDKESVLSLYESKKATGKRVSQLFETTKVVVSQREQATFNHLQRYVKNSDQSKAEQFLRFCTGASVICVDKIMVCFNAETGLKRRPGAHTYGATLEIPCTYSSYPEFRSEFDNILSSNYFEMDIL</sequence>
<organism evidence="1 2">
    <name type="scientific">Scomber scombrus</name>
    <name type="common">Atlantic mackerel</name>
    <name type="synonym">Scomber vernalis</name>
    <dbReference type="NCBI Taxonomy" id="13677"/>
    <lineage>
        <taxon>Eukaryota</taxon>
        <taxon>Metazoa</taxon>
        <taxon>Chordata</taxon>
        <taxon>Craniata</taxon>
        <taxon>Vertebrata</taxon>
        <taxon>Euteleostomi</taxon>
        <taxon>Actinopterygii</taxon>
        <taxon>Neopterygii</taxon>
        <taxon>Teleostei</taxon>
        <taxon>Neoteleostei</taxon>
        <taxon>Acanthomorphata</taxon>
        <taxon>Pelagiaria</taxon>
        <taxon>Scombriformes</taxon>
        <taxon>Scombridae</taxon>
        <taxon>Scomber</taxon>
    </lineage>
</organism>
<dbReference type="EMBL" id="CAWUFR010000072">
    <property type="protein sequence ID" value="CAK6964434.1"/>
    <property type="molecule type" value="Genomic_DNA"/>
</dbReference>
<gene>
    <name evidence="1" type="ORF">FSCOSCO3_A003566</name>
</gene>
<protein>
    <submittedName>
        <fullName evidence="1">Uncharacterized protein LOC115592404 isoform X1</fullName>
    </submittedName>
</protein>